<proteinExistence type="predicted"/>
<dbReference type="EC" id="3.6.1.1" evidence="2"/>
<evidence type="ECO:0000256" key="6">
    <source>
        <dbReference type="SAM" id="SignalP"/>
    </source>
</evidence>
<dbReference type="AlphaFoldDB" id="A0A4U1BHX8"/>
<keyword evidence="3" id="KW-0479">Metal-binding</keyword>
<feature type="signal peptide" evidence="6">
    <location>
        <begin position="1"/>
        <end position="22"/>
    </location>
</feature>
<comment type="caution">
    <text evidence="7">The sequence shown here is derived from an EMBL/GenBank/DDBJ whole genome shotgun (WGS) entry which is preliminary data.</text>
</comment>
<organism evidence="7 8">
    <name type="scientific">Ferrimonas aestuarii</name>
    <dbReference type="NCBI Taxonomy" id="2569539"/>
    <lineage>
        <taxon>Bacteria</taxon>
        <taxon>Pseudomonadati</taxon>
        <taxon>Pseudomonadota</taxon>
        <taxon>Gammaproteobacteria</taxon>
        <taxon>Alteromonadales</taxon>
        <taxon>Ferrimonadaceae</taxon>
        <taxon>Ferrimonas</taxon>
    </lineage>
</organism>
<evidence type="ECO:0000313" key="7">
    <source>
        <dbReference type="EMBL" id="TKB49659.1"/>
    </source>
</evidence>
<evidence type="ECO:0000256" key="3">
    <source>
        <dbReference type="ARBA" id="ARBA00022723"/>
    </source>
</evidence>
<gene>
    <name evidence="7" type="ORF">FCL42_20145</name>
</gene>
<dbReference type="GO" id="GO:0006796">
    <property type="term" value="P:phosphate-containing compound metabolic process"/>
    <property type="evidence" value="ECO:0007669"/>
    <property type="project" value="InterPro"/>
</dbReference>
<feature type="chain" id="PRO_5020558195" description="inorganic diphosphatase" evidence="6">
    <location>
        <begin position="23"/>
        <end position="468"/>
    </location>
</feature>
<name>A0A4U1BHX8_9GAMM</name>
<sequence length="468" mass="51598">MKKIIMSTLVATAVSLSFAASANVTPHNSILKGEKHFLTGYSAHNLDGTINVVVEIPAGQTAKYEVNKTTGMLELEQKNGQPRFVKYLGYPGNYGMIPRTLLPKDQGGDGDPMDVLVLGPAEPIGSIIKARPIAVLDLVDGGEADYKILMVQDGSPLAVCHDVQCLDTNFPGITTIVKTWFTSYKGRDEQGNFKLQAKDFKDRNQAIQLIGDSILAFENSHTGEADKVPLQANGNPKLHYWPASKNNGYKYANLPAKGDSQLDELYGTLSLPSYIKYYEVNADDQIMLNPYLQVASKDHPAILDPEIGVYNYIVNAEGQVAVVQEATHPMGRKYKNGYVRPEDGRKKKVKVKGGKKKYPKEKYGHTSGVAGGVARLGGEILFEDGVWIINNKSGRYSKKNIDRTPEQLANVAKLIQQTVDPAGKPWGEVRYRLAYGNEATQAQFKDSKEIQYLDTKKKKKPFVTVSLK</sequence>
<dbReference type="InterPro" id="IPR036649">
    <property type="entry name" value="Pyrophosphatase_sf"/>
</dbReference>
<evidence type="ECO:0000256" key="1">
    <source>
        <dbReference type="ARBA" id="ARBA00001946"/>
    </source>
</evidence>
<dbReference type="Pfam" id="PF00719">
    <property type="entry name" value="Pyrophosphatase"/>
    <property type="match status" value="1"/>
</dbReference>
<protein>
    <recommendedName>
        <fullName evidence="2">inorganic diphosphatase</fullName>
        <ecNumber evidence="2">3.6.1.1</ecNumber>
    </recommendedName>
</protein>
<reference evidence="7 8" key="1">
    <citation type="submission" date="2019-04" db="EMBL/GenBank/DDBJ databases">
        <authorList>
            <person name="Hwang J.C."/>
        </authorList>
    </citation>
    <scope>NUCLEOTIDE SEQUENCE [LARGE SCALE GENOMIC DNA]</scope>
    <source>
        <strain evidence="7 8">IMCC35002</strain>
    </source>
</reference>
<dbReference type="RefSeq" id="WP_136865232.1">
    <property type="nucleotide sequence ID" value="NZ_SWCJ01000025.1"/>
</dbReference>
<evidence type="ECO:0000256" key="5">
    <source>
        <dbReference type="ARBA" id="ARBA00022842"/>
    </source>
</evidence>
<keyword evidence="8" id="KW-1185">Reference proteome</keyword>
<accession>A0A4U1BHX8</accession>
<evidence type="ECO:0000256" key="4">
    <source>
        <dbReference type="ARBA" id="ARBA00022801"/>
    </source>
</evidence>
<dbReference type="InterPro" id="IPR008162">
    <property type="entry name" value="Pyrophosphatase"/>
</dbReference>
<dbReference type="GO" id="GO:0004427">
    <property type="term" value="F:inorganic diphosphate phosphatase activity"/>
    <property type="evidence" value="ECO:0007669"/>
    <property type="project" value="UniProtKB-EC"/>
</dbReference>
<evidence type="ECO:0000313" key="8">
    <source>
        <dbReference type="Proteomes" id="UP000305675"/>
    </source>
</evidence>
<dbReference type="GO" id="GO:0000287">
    <property type="term" value="F:magnesium ion binding"/>
    <property type="evidence" value="ECO:0007669"/>
    <property type="project" value="InterPro"/>
</dbReference>
<comment type="cofactor">
    <cofactor evidence="1">
        <name>Mg(2+)</name>
        <dbReference type="ChEBI" id="CHEBI:18420"/>
    </cofactor>
</comment>
<dbReference type="EMBL" id="SWCJ01000025">
    <property type="protein sequence ID" value="TKB49659.1"/>
    <property type="molecule type" value="Genomic_DNA"/>
</dbReference>
<dbReference type="OrthoDB" id="6244310at2"/>
<evidence type="ECO:0000256" key="2">
    <source>
        <dbReference type="ARBA" id="ARBA00012146"/>
    </source>
</evidence>
<dbReference type="GO" id="GO:0005737">
    <property type="term" value="C:cytoplasm"/>
    <property type="evidence" value="ECO:0007669"/>
    <property type="project" value="InterPro"/>
</dbReference>
<dbReference type="Gene3D" id="3.90.80.10">
    <property type="entry name" value="Inorganic pyrophosphatase"/>
    <property type="match status" value="1"/>
</dbReference>
<dbReference type="PANTHER" id="PTHR10286">
    <property type="entry name" value="INORGANIC PYROPHOSPHATASE"/>
    <property type="match status" value="1"/>
</dbReference>
<keyword evidence="6" id="KW-0732">Signal</keyword>
<keyword evidence="5" id="KW-0460">Magnesium</keyword>
<dbReference type="Proteomes" id="UP000305675">
    <property type="component" value="Unassembled WGS sequence"/>
</dbReference>
<dbReference type="SUPFAM" id="SSF50324">
    <property type="entry name" value="Inorganic pyrophosphatase"/>
    <property type="match status" value="1"/>
</dbReference>
<dbReference type="PROSITE" id="PS00387">
    <property type="entry name" value="PPASE"/>
    <property type="match status" value="1"/>
</dbReference>
<keyword evidence="4" id="KW-0378">Hydrolase</keyword>